<evidence type="ECO:0000313" key="1">
    <source>
        <dbReference type="EMBL" id="KRZ74763.1"/>
    </source>
</evidence>
<dbReference type="Proteomes" id="UP000054843">
    <property type="component" value="Unassembled WGS sequence"/>
</dbReference>
<keyword evidence="2" id="KW-1185">Reference proteome</keyword>
<proteinExistence type="predicted"/>
<accession>A0A0V1MSH2</accession>
<dbReference type="AlphaFoldDB" id="A0A0V1MSH2"/>
<comment type="caution">
    <text evidence="1">The sequence shown here is derived from an EMBL/GenBank/DDBJ whole genome shotgun (WGS) entry which is preliminary data.</text>
</comment>
<reference evidence="1 2" key="1">
    <citation type="submission" date="2015-01" db="EMBL/GenBank/DDBJ databases">
        <title>Evolution of Trichinella species and genotypes.</title>
        <authorList>
            <person name="Korhonen P.K."/>
            <person name="Edoardo P."/>
            <person name="Giuseppe L.R."/>
            <person name="Gasser R.B."/>
        </authorList>
    </citation>
    <scope>NUCLEOTIDE SEQUENCE [LARGE SCALE GENOMIC DNA]</scope>
    <source>
        <strain evidence="1">ISS1980</strain>
    </source>
</reference>
<sequence length="60" mass="6949">MLKMLKKMIISDKTRNIQTEFYHYPSPSLRNLKRETPNTSTWDIGCCANYPLLMPTEGNG</sequence>
<gene>
    <name evidence="1" type="ORF">T10_6709</name>
</gene>
<evidence type="ECO:0000313" key="2">
    <source>
        <dbReference type="Proteomes" id="UP000054843"/>
    </source>
</evidence>
<organism evidence="1 2">
    <name type="scientific">Trichinella papuae</name>
    <dbReference type="NCBI Taxonomy" id="268474"/>
    <lineage>
        <taxon>Eukaryota</taxon>
        <taxon>Metazoa</taxon>
        <taxon>Ecdysozoa</taxon>
        <taxon>Nematoda</taxon>
        <taxon>Enoplea</taxon>
        <taxon>Dorylaimia</taxon>
        <taxon>Trichinellida</taxon>
        <taxon>Trichinellidae</taxon>
        <taxon>Trichinella</taxon>
    </lineage>
</organism>
<protein>
    <submittedName>
        <fullName evidence="1">Uncharacterized protein</fullName>
    </submittedName>
</protein>
<name>A0A0V1MSH2_9BILA</name>
<dbReference type="EMBL" id="JYDO01000046">
    <property type="protein sequence ID" value="KRZ74763.1"/>
    <property type="molecule type" value="Genomic_DNA"/>
</dbReference>